<evidence type="ECO:0000256" key="2">
    <source>
        <dbReference type="SAM" id="MobiDB-lite"/>
    </source>
</evidence>
<gene>
    <name evidence="4" type="ORF">BDP27DRAFT_139377</name>
</gene>
<feature type="region of interest" description="Disordered" evidence="2">
    <location>
        <begin position="77"/>
        <end position="98"/>
    </location>
</feature>
<feature type="region of interest" description="Disordered" evidence="2">
    <location>
        <begin position="116"/>
        <end position="140"/>
    </location>
</feature>
<proteinExistence type="inferred from homology"/>
<feature type="compositionally biased region" description="Low complexity" evidence="2">
    <location>
        <begin position="116"/>
        <end position="136"/>
    </location>
</feature>
<evidence type="ECO:0000313" key="4">
    <source>
        <dbReference type="EMBL" id="KAF9074578.1"/>
    </source>
</evidence>
<dbReference type="SUPFAM" id="SSF49899">
    <property type="entry name" value="Concanavalin A-like lectins/glucanases"/>
    <property type="match status" value="1"/>
</dbReference>
<evidence type="ECO:0000259" key="3">
    <source>
        <dbReference type="PROSITE" id="PS51762"/>
    </source>
</evidence>
<organism evidence="4 5">
    <name type="scientific">Rhodocollybia butyracea</name>
    <dbReference type="NCBI Taxonomy" id="206335"/>
    <lineage>
        <taxon>Eukaryota</taxon>
        <taxon>Fungi</taxon>
        <taxon>Dikarya</taxon>
        <taxon>Basidiomycota</taxon>
        <taxon>Agaricomycotina</taxon>
        <taxon>Agaricomycetes</taxon>
        <taxon>Agaricomycetidae</taxon>
        <taxon>Agaricales</taxon>
        <taxon>Marasmiineae</taxon>
        <taxon>Omphalotaceae</taxon>
        <taxon>Rhodocollybia</taxon>
    </lineage>
</organism>
<comment type="similarity">
    <text evidence="1">Belongs to the glycosyl hydrolase 16 family.</text>
</comment>
<comment type="caution">
    <text evidence="4">The sequence shown here is derived from an EMBL/GenBank/DDBJ whole genome shotgun (WGS) entry which is preliminary data.</text>
</comment>
<name>A0A9P5Q4L3_9AGAR</name>
<accession>A0A9P5Q4L3</accession>
<evidence type="ECO:0000313" key="5">
    <source>
        <dbReference type="Proteomes" id="UP000772434"/>
    </source>
</evidence>
<dbReference type="PROSITE" id="PS51762">
    <property type="entry name" value="GH16_2"/>
    <property type="match status" value="1"/>
</dbReference>
<evidence type="ECO:0000256" key="1">
    <source>
        <dbReference type="ARBA" id="ARBA00006865"/>
    </source>
</evidence>
<feature type="region of interest" description="Disordered" evidence="2">
    <location>
        <begin position="158"/>
        <end position="181"/>
    </location>
</feature>
<keyword evidence="5" id="KW-1185">Reference proteome</keyword>
<dbReference type="InterPro" id="IPR050546">
    <property type="entry name" value="Glycosyl_Hydrlase_16"/>
</dbReference>
<dbReference type="GO" id="GO:0004553">
    <property type="term" value="F:hydrolase activity, hydrolyzing O-glycosyl compounds"/>
    <property type="evidence" value="ECO:0007669"/>
    <property type="project" value="InterPro"/>
</dbReference>
<dbReference type="Gene3D" id="2.60.120.200">
    <property type="match status" value="1"/>
</dbReference>
<dbReference type="OrthoDB" id="4781at2759"/>
<dbReference type="Pfam" id="PF00722">
    <property type="entry name" value="Glyco_hydro_16"/>
    <property type="match status" value="1"/>
</dbReference>
<dbReference type="AlphaFoldDB" id="A0A9P5Q4L3"/>
<feature type="domain" description="GH16" evidence="3">
    <location>
        <begin position="284"/>
        <end position="605"/>
    </location>
</feature>
<protein>
    <submittedName>
        <fullName evidence="4">Concanavalin A-like lectin/glucanase domain-containing protein</fullName>
    </submittedName>
</protein>
<dbReference type="PANTHER" id="PTHR10963:SF55">
    <property type="entry name" value="GLYCOSIDE HYDROLASE FAMILY 16 PROTEIN"/>
    <property type="match status" value="1"/>
</dbReference>
<dbReference type="EMBL" id="JADNRY010000012">
    <property type="protein sequence ID" value="KAF9074578.1"/>
    <property type="molecule type" value="Genomic_DNA"/>
</dbReference>
<dbReference type="PANTHER" id="PTHR10963">
    <property type="entry name" value="GLYCOSYL HYDROLASE-RELATED"/>
    <property type="match status" value="1"/>
</dbReference>
<dbReference type="InterPro" id="IPR013320">
    <property type="entry name" value="ConA-like_dom_sf"/>
</dbReference>
<sequence>MSSSGPSSRDDGPVPPSPRFVEHIQDVDIVDDHTQTRATPVVESPPITPRSLTFSIPANPFSPPASVLNFGEQTPTVTPGAHNESHYPFPDTRSRSGLTSVATSYAELPRVSSSIYSSSRPTTASTTTTDSAQGSTRHLSSRLREAFAAPSVRPLTIHSALAPSKPKRDRPKSTLLTTPPQKPWITSRDPYSRIAYFITYGMIFVGVVISGVKCFLDYRNVQILSGPLCMVLDEDFSSGNGIFGENGTFLREVDMSGFGNGEFEMTTASENNSFVENGFLYILPTLTSDSIPMSEILDGYVYNITGCTYNITQGVAYTDSSTNAGASLNETGIGSSTFDAAAYYTACSAVSNSTAGTIINPVQSARLSTRATASMKYGRVEVVAKIPTGDWMWPAIWMLPVDNAYGAWPLSVTTFVGEIDIMEARGNGPSYPYQGTNYVRGSLNWGPLTWLNEVFRTYGWWPLKRGSYDQGFHTYALEWTEKFIRIYVDSRLHHMMDLEIKESFWDRGEFPAVVQNGSEVVALQNPWVNGTNAAPFDQRFYLILDVGIGGTNGWFPDDPDKPWLDGSKTAMRDFYLAQDKWYPTWPTNPQDRAFVIDSVKMYESC</sequence>
<dbReference type="InterPro" id="IPR000757">
    <property type="entry name" value="Beta-glucanase-like"/>
</dbReference>
<reference evidence="4" key="1">
    <citation type="submission" date="2020-11" db="EMBL/GenBank/DDBJ databases">
        <authorList>
            <consortium name="DOE Joint Genome Institute"/>
            <person name="Ahrendt S."/>
            <person name="Riley R."/>
            <person name="Andreopoulos W."/>
            <person name="Labutti K."/>
            <person name="Pangilinan J."/>
            <person name="Ruiz-Duenas F.J."/>
            <person name="Barrasa J.M."/>
            <person name="Sanchez-Garcia M."/>
            <person name="Camarero S."/>
            <person name="Miyauchi S."/>
            <person name="Serrano A."/>
            <person name="Linde D."/>
            <person name="Babiker R."/>
            <person name="Drula E."/>
            <person name="Ayuso-Fernandez I."/>
            <person name="Pacheco R."/>
            <person name="Padilla G."/>
            <person name="Ferreira P."/>
            <person name="Barriuso J."/>
            <person name="Kellner H."/>
            <person name="Castanera R."/>
            <person name="Alfaro M."/>
            <person name="Ramirez L."/>
            <person name="Pisabarro A.G."/>
            <person name="Kuo A."/>
            <person name="Tritt A."/>
            <person name="Lipzen A."/>
            <person name="He G."/>
            <person name="Yan M."/>
            <person name="Ng V."/>
            <person name="Cullen D."/>
            <person name="Martin F."/>
            <person name="Rosso M.-N."/>
            <person name="Henrissat B."/>
            <person name="Hibbett D."/>
            <person name="Martinez A.T."/>
            <person name="Grigoriev I.V."/>
        </authorList>
    </citation>
    <scope>NUCLEOTIDE SEQUENCE</scope>
    <source>
        <strain evidence="4">AH 40177</strain>
    </source>
</reference>
<dbReference type="GO" id="GO:0005975">
    <property type="term" value="P:carbohydrate metabolic process"/>
    <property type="evidence" value="ECO:0007669"/>
    <property type="project" value="InterPro"/>
</dbReference>
<dbReference type="Proteomes" id="UP000772434">
    <property type="component" value="Unassembled WGS sequence"/>
</dbReference>